<dbReference type="GO" id="GO:0003677">
    <property type="term" value="F:DNA binding"/>
    <property type="evidence" value="ECO:0007669"/>
    <property type="project" value="InterPro"/>
</dbReference>
<dbReference type="InterPro" id="IPR002543">
    <property type="entry name" value="FtsK_dom"/>
</dbReference>
<keyword evidence="2 3" id="KW-0067">ATP-binding</keyword>
<reference evidence="5 6" key="1">
    <citation type="submission" date="2017-05" db="EMBL/GenBank/DDBJ databases">
        <title>Vagococcus spp. assemblies.</title>
        <authorList>
            <person name="Gulvik C.A."/>
        </authorList>
    </citation>
    <scope>NUCLEOTIDE SEQUENCE [LARGE SCALE GENOMIC DNA]</scope>
    <source>
        <strain evidence="5 6">SS1995</strain>
    </source>
</reference>
<dbReference type="CDD" id="cd01127">
    <property type="entry name" value="TrwB_TraG_TraD_VirD4"/>
    <property type="match status" value="1"/>
</dbReference>
<evidence type="ECO:0000256" key="2">
    <source>
        <dbReference type="ARBA" id="ARBA00022840"/>
    </source>
</evidence>
<organism evidence="5 6">
    <name type="scientific">Vagococcus vulneris</name>
    <dbReference type="NCBI Taxonomy" id="1977869"/>
    <lineage>
        <taxon>Bacteria</taxon>
        <taxon>Bacillati</taxon>
        <taxon>Bacillota</taxon>
        <taxon>Bacilli</taxon>
        <taxon>Lactobacillales</taxon>
        <taxon>Enterococcaceae</taxon>
        <taxon>Vagococcus</taxon>
    </lineage>
</organism>
<dbReference type="InterPro" id="IPR050206">
    <property type="entry name" value="FtsK/SpoIIIE/SftA"/>
</dbReference>
<name>A0A430A0S7_9ENTE</name>
<dbReference type="Proteomes" id="UP000287857">
    <property type="component" value="Unassembled WGS sequence"/>
</dbReference>
<proteinExistence type="predicted"/>
<sequence length="405" mass="46639">MNFYFWKSIGQIVPIIPYFLMIYLDVKIIQVFIKSKNQGNRELENKIRYIIHSNKLYDEENFSEVRENKRIVSKKEITRVIRIWYKETEEKIFLSIERNGDRFTTKATEITEFITSGIGLEHEETVVNIDYVDLTYMKKRPKRLHVTNSYKEQINKSLNINFGYGINYSPVDCPHILVSGGTGSGKSIFISFLIIELLKRNSNLYIADPKNSDLGSLSHYLGIERVATTPNNIARIVRLAVEEMKKRYEYMNDTKNFIYGSNFADHGFKPVWILFDEMGAFQANATDKKSKEVVSEVMDGIKQIILLGRQSGVFCLISAQQMSANTLNTDLRDNLGLRISLGSNSQEGYRMVFGSAVPEIIPPIEVKGSGLLYMQGSGKESAQYWESPYVDMKKFDFIEELKKYI</sequence>
<feature type="domain" description="FtsK" evidence="4">
    <location>
        <begin position="155"/>
        <end position="350"/>
    </location>
</feature>
<dbReference type="Gene3D" id="3.40.50.300">
    <property type="entry name" value="P-loop containing nucleotide triphosphate hydrolases"/>
    <property type="match status" value="1"/>
</dbReference>
<dbReference type="PANTHER" id="PTHR22683">
    <property type="entry name" value="SPORULATION PROTEIN RELATED"/>
    <property type="match status" value="1"/>
</dbReference>
<gene>
    <name evidence="5" type="ORF">CBF37_03625</name>
</gene>
<evidence type="ECO:0000256" key="1">
    <source>
        <dbReference type="ARBA" id="ARBA00022741"/>
    </source>
</evidence>
<dbReference type="GO" id="GO:0005524">
    <property type="term" value="F:ATP binding"/>
    <property type="evidence" value="ECO:0007669"/>
    <property type="project" value="UniProtKB-UniRule"/>
</dbReference>
<dbReference type="PANTHER" id="PTHR22683:SF47">
    <property type="entry name" value="FTSK DOMAIN-CONTAINING PROTEIN YDCQ"/>
    <property type="match status" value="1"/>
</dbReference>
<dbReference type="AlphaFoldDB" id="A0A430A0S7"/>
<evidence type="ECO:0000256" key="3">
    <source>
        <dbReference type="PROSITE-ProRule" id="PRU00289"/>
    </source>
</evidence>
<keyword evidence="6" id="KW-1185">Reference proteome</keyword>
<dbReference type="SUPFAM" id="SSF52540">
    <property type="entry name" value="P-loop containing nucleoside triphosphate hydrolases"/>
    <property type="match status" value="1"/>
</dbReference>
<evidence type="ECO:0000313" key="5">
    <source>
        <dbReference type="EMBL" id="RST99881.1"/>
    </source>
</evidence>
<protein>
    <submittedName>
        <fullName evidence="5">Otitis media-associated H10</fullName>
    </submittedName>
</protein>
<dbReference type="EMBL" id="NGJS01000003">
    <property type="protein sequence ID" value="RST99881.1"/>
    <property type="molecule type" value="Genomic_DNA"/>
</dbReference>
<evidence type="ECO:0000313" key="6">
    <source>
        <dbReference type="Proteomes" id="UP000287857"/>
    </source>
</evidence>
<dbReference type="InterPro" id="IPR027417">
    <property type="entry name" value="P-loop_NTPase"/>
</dbReference>
<dbReference type="Pfam" id="PF01580">
    <property type="entry name" value="FtsK_SpoIIIE"/>
    <property type="match status" value="1"/>
</dbReference>
<accession>A0A430A0S7</accession>
<keyword evidence="1 3" id="KW-0547">Nucleotide-binding</keyword>
<comment type="caution">
    <text evidence="5">The sequence shown here is derived from an EMBL/GenBank/DDBJ whole genome shotgun (WGS) entry which is preliminary data.</text>
</comment>
<dbReference type="PROSITE" id="PS50901">
    <property type="entry name" value="FTSK"/>
    <property type="match status" value="1"/>
</dbReference>
<evidence type="ECO:0000259" key="4">
    <source>
        <dbReference type="PROSITE" id="PS50901"/>
    </source>
</evidence>
<feature type="binding site" evidence="3">
    <location>
        <begin position="180"/>
        <end position="187"/>
    </location>
    <ligand>
        <name>ATP</name>
        <dbReference type="ChEBI" id="CHEBI:30616"/>
    </ligand>
</feature>
<dbReference type="OrthoDB" id="9807790at2"/>